<dbReference type="Pfam" id="PF00445">
    <property type="entry name" value="Ribonuclease_T2"/>
    <property type="match status" value="1"/>
</dbReference>
<dbReference type="InterPro" id="IPR001568">
    <property type="entry name" value="RNase_T2-like"/>
</dbReference>
<keyword evidence="3" id="KW-1185">Reference proteome</keyword>
<sequence length="138" mass="15785">MKYIVLLTNVILVTIAHGTGFEYFIFTQIYPISICRADNDKQPGACLIPEYISPWTIHGLWYTKQWLLADIRLCFNRDLEVIRCPKDEASLVTHSSSLPMSQPCPSAGILYPELEQSLKTFCFNATDASLYFILCWQV</sequence>
<protein>
    <submittedName>
        <fullName evidence="4">Secreted protein</fullName>
    </submittedName>
</protein>
<dbReference type="GO" id="GO:0003723">
    <property type="term" value="F:RNA binding"/>
    <property type="evidence" value="ECO:0007669"/>
    <property type="project" value="InterPro"/>
</dbReference>
<accession>A0A0N5AW41</accession>
<evidence type="ECO:0000313" key="3">
    <source>
        <dbReference type="Proteomes" id="UP000046393"/>
    </source>
</evidence>
<name>A0A0N5AW41_9BILA</name>
<organism evidence="3 4">
    <name type="scientific">Syphacia muris</name>
    <dbReference type="NCBI Taxonomy" id="451379"/>
    <lineage>
        <taxon>Eukaryota</taxon>
        <taxon>Metazoa</taxon>
        <taxon>Ecdysozoa</taxon>
        <taxon>Nematoda</taxon>
        <taxon>Chromadorea</taxon>
        <taxon>Rhabditida</taxon>
        <taxon>Spirurina</taxon>
        <taxon>Oxyuridomorpha</taxon>
        <taxon>Oxyuroidea</taxon>
        <taxon>Oxyuridae</taxon>
        <taxon>Syphacia</taxon>
    </lineage>
</organism>
<dbReference type="InterPro" id="IPR036430">
    <property type="entry name" value="RNase_T2-like_sf"/>
</dbReference>
<dbReference type="SUPFAM" id="SSF55895">
    <property type="entry name" value="Ribonuclease Rh-like"/>
    <property type="match status" value="1"/>
</dbReference>
<dbReference type="AlphaFoldDB" id="A0A0N5AW41"/>
<dbReference type="STRING" id="451379.A0A0N5AW41"/>
<reference evidence="4" key="1">
    <citation type="submission" date="2017-02" db="UniProtKB">
        <authorList>
            <consortium name="WormBaseParasite"/>
        </authorList>
    </citation>
    <scope>IDENTIFICATION</scope>
</reference>
<dbReference type="GO" id="GO:0033897">
    <property type="term" value="F:ribonuclease T2 activity"/>
    <property type="evidence" value="ECO:0007669"/>
    <property type="project" value="InterPro"/>
</dbReference>
<evidence type="ECO:0000256" key="1">
    <source>
        <dbReference type="ARBA" id="ARBA00007469"/>
    </source>
</evidence>
<dbReference type="Proteomes" id="UP000046393">
    <property type="component" value="Unplaced"/>
</dbReference>
<evidence type="ECO:0000256" key="2">
    <source>
        <dbReference type="RuleBase" id="RU004328"/>
    </source>
</evidence>
<evidence type="ECO:0000313" key="4">
    <source>
        <dbReference type="WBParaSite" id="SMUV_0000912501-mRNA-1"/>
    </source>
</evidence>
<proteinExistence type="inferred from homology"/>
<dbReference type="Gene3D" id="3.90.730.10">
    <property type="entry name" value="Ribonuclease T2-like"/>
    <property type="match status" value="1"/>
</dbReference>
<dbReference type="WBParaSite" id="SMUV_0000912501-mRNA-1">
    <property type="protein sequence ID" value="SMUV_0000912501-mRNA-1"/>
    <property type="gene ID" value="SMUV_0000912501"/>
</dbReference>
<comment type="similarity">
    <text evidence="1 2">Belongs to the RNase T2 family.</text>
</comment>